<proteinExistence type="predicted"/>
<evidence type="ECO:0000313" key="2">
    <source>
        <dbReference type="EMBL" id="KJV68163.1"/>
    </source>
</evidence>
<organism evidence="2 3">
    <name type="scientific">Anaplasma phagocytophilum str. NCH-1</name>
    <dbReference type="NCBI Taxonomy" id="1359161"/>
    <lineage>
        <taxon>Bacteria</taxon>
        <taxon>Pseudomonadati</taxon>
        <taxon>Pseudomonadota</taxon>
        <taxon>Alphaproteobacteria</taxon>
        <taxon>Rickettsiales</taxon>
        <taxon>Anaplasmataceae</taxon>
        <taxon>Anaplasma</taxon>
        <taxon>phagocytophilum group</taxon>
    </lineage>
</organism>
<name>A0A0F3NJE5_ANAPH</name>
<keyword evidence="1" id="KW-0472">Membrane</keyword>
<dbReference type="PATRIC" id="fig|1359161.3.peg.688"/>
<accession>A0A0F3NJE5</accession>
<keyword evidence="1" id="KW-0812">Transmembrane</keyword>
<sequence>MFVYLRPGVLMRNFGIGKTKAYLSGIIGNIIKGKIKESFFDFTVVCSRDPRVFSLLSILPCAVLKNDSGEYVVKIKKSDLVRLIYRMRNPMRYACNEDEYSMRLATYMLLELTNLFEGYAENLYQHAQSTFVHDMRSGAGRFQQLINYIGDLHPGRLPCNILASRVVPLCFPNPNILESAFSLSEADMRYLLENISENTEDSILFEAAKMRLEHLGELRDAKKGHASYVEGAICCIRNLLSALSNRGQCSTRPESLKIAACDFMVAIREIMSDVSVRSHVEKRLRSRQLDCVVNSMKRVFYDAKGGDVGRIDDNPHVTDADTEKVLSAISHLESFRSLIDDPAFFQRFNDERGVLQAQQYFRGLSAMVAAESVFLSEHVGKLTEEDLRFFLNETCKEVSGDVSQLLAIYDFLATNQIVDRDAVVRVTRGEIQELSHRVHRFVSMYRAICQELRTGVCKSLEDVAAKITCSTAGKCLDEWEKSLLNKRNLEAIFTVDEHGAWTSNDSARNRLLLSKIESHKLCDILHGLQCEGDVQVSRLVNALFVDGVTSDGVFEILRTAIKNRKHEWIRDIEYSSLLDFVTRVHKGSRYIPFHSWWRSLFNPGKYRTYPSYKGKSIRDRLYAKDSLIPHTEFSSRIASALYLKEGDHRNVTGAYDAEMLHKAFRVHHNISGAQERLLYYLKKYRVIWYVLLILVGLACVLVGVVGRLLAHFGIIPGIAAHGCAYVLRAMFDSIVAVLVLDTVVDKTIHFAVQFIGLVIRTVDFILLFGLVSRITRFAFDKFYGLCSYIYKQFVDVCSHLSIYGLKPSLFLLVDRLFYVGQNNPQDVYRVDVVEKSVPELLTLGSDSVCMVEKNITGGDAVVFERHGNNAVDDSAYQREVRTPASNIFELISGVYKEHHGNLRNMPLGIYQGFVRSVYGDKEDVSLLLEAFKKRVSLPQRTIFCSNYIDLRREFFFLLNNYQEHLQVSVNTPKTPTIFNSYSERRAVYDIVTAVNMQTVLVANREHTRVESISSSKCAKEFLSRAHAKVGAEVTLKEINEKIAAVNWAIAVMAERDVSGAVEKWEILFHDTKIEKSCAIALMDCALTLREYRHLLLEGIRVSREVVLCDLRSNFRPYISDACCILDTIDKGGARHSTMSYRRFCDIMCKDFSLLEHASSMAEKASSMVGLNLGVISLGEKVREEVVEFLEYFQNPKSITLSILVYSAIKCHGGSLAARVDYYSKSADIVLNSAGLGQVYDFFMDTELAQEFLECFWGSLFPKECVLYMIALGEAVVQLDGEGIADLSASIDHSIYGQSFHQQGVAVSKVKAFFNCIADLCCTVSQVHLIKSIKKRKKKKVCAESLEFYLQQEEDNCEGAHACSVSSNSSTDVACDEQLSVLQSAEVLCLFPSSKTERDARCFI</sequence>
<protein>
    <submittedName>
        <fullName evidence="2">Uncharacterized protein</fullName>
    </submittedName>
</protein>
<gene>
    <name evidence="2" type="ORF">EPHNCH_0607</name>
</gene>
<reference evidence="2 3" key="1">
    <citation type="submission" date="2015-01" db="EMBL/GenBank/DDBJ databases">
        <title>Genome Sequencing of Rickettsiales.</title>
        <authorList>
            <person name="Daugherty S.C."/>
            <person name="Su Q."/>
            <person name="Abolude K."/>
            <person name="Beier-Sexton M."/>
            <person name="Carlyon J.A."/>
            <person name="Carter R."/>
            <person name="Day N.P."/>
            <person name="Dumler S.J."/>
            <person name="Dyachenko V."/>
            <person name="Godinez A."/>
            <person name="Kurtti T.J."/>
            <person name="Lichay M."/>
            <person name="Mullins K.E."/>
            <person name="Ott S."/>
            <person name="Pappas-Brown V."/>
            <person name="Paris D.H."/>
            <person name="Patel P."/>
            <person name="Richards A.L."/>
            <person name="Sadzewicz L."/>
            <person name="Sears K."/>
            <person name="Seidman D."/>
            <person name="Sengamalay N."/>
            <person name="Stenos J."/>
            <person name="Tallon L.J."/>
            <person name="Vincent G."/>
            <person name="Fraser C.M."/>
            <person name="Munderloh U."/>
            <person name="Dunning-Hotopp J.C."/>
        </authorList>
    </citation>
    <scope>NUCLEOTIDE SEQUENCE [LARGE SCALE GENOMIC DNA]</scope>
    <source>
        <strain evidence="2 3">NCH-1</strain>
    </source>
</reference>
<feature type="transmembrane region" description="Helical" evidence="1">
    <location>
        <begin position="750"/>
        <end position="771"/>
    </location>
</feature>
<dbReference type="Proteomes" id="UP000033754">
    <property type="component" value="Unassembled WGS sequence"/>
</dbReference>
<keyword evidence="1" id="KW-1133">Transmembrane helix</keyword>
<feature type="transmembrane region" description="Helical" evidence="1">
    <location>
        <begin position="686"/>
        <end position="710"/>
    </location>
</feature>
<comment type="caution">
    <text evidence="2">The sequence shown here is derived from an EMBL/GenBank/DDBJ whole genome shotgun (WGS) entry which is preliminary data.</text>
</comment>
<dbReference type="EMBL" id="LANT01000002">
    <property type="protein sequence ID" value="KJV68163.1"/>
    <property type="molecule type" value="Genomic_DNA"/>
</dbReference>
<evidence type="ECO:0000313" key="3">
    <source>
        <dbReference type="Proteomes" id="UP000033754"/>
    </source>
</evidence>
<evidence type="ECO:0000256" key="1">
    <source>
        <dbReference type="SAM" id="Phobius"/>
    </source>
</evidence>